<feature type="transmembrane region" description="Helical" evidence="6">
    <location>
        <begin position="44"/>
        <end position="62"/>
    </location>
</feature>
<evidence type="ECO:0000256" key="1">
    <source>
        <dbReference type="ARBA" id="ARBA00004141"/>
    </source>
</evidence>
<feature type="transmembrane region" description="Helical" evidence="6">
    <location>
        <begin position="110"/>
        <end position="129"/>
    </location>
</feature>
<dbReference type="Pfam" id="PF01184">
    <property type="entry name" value="Gpr1_Fun34_YaaH"/>
    <property type="match status" value="1"/>
</dbReference>
<feature type="transmembrane region" description="Helical" evidence="6">
    <location>
        <begin position="69"/>
        <end position="90"/>
    </location>
</feature>
<accession>A0A1T5A5S4</accession>
<dbReference type="OrthoDB" id="9787939at2"/>
<proteinExistence type="inferred from homology"/>
<organism evidence="7 8">
    <name type="scientific">Acetoanaerobium noterae</name>
    <dbReference type="NCBI Taxonomy" id="745369"/>
    <lineage>
        <taxon>Bacteria</taxon>
        <taxon>Bacillati</taxon>
        <taxon>Bacillota</taxon>
        <taxon>Clostridia</taxon>
        <taxon>Peptostreptococcales</taxon>
        <taxon>Filifactoraceae</taxon>
        <taxon>Acetoanaerobium</taxon>
    </lineage>
</organism>
<evidence type="ECO:0000256" key="4">
    <source>
        <dbReference type="ARBA" id="ARBA00022989"/>
    </source>
</evidence>
<comment type="similarity">
    <text evidence="2">Belongs to the acetate uptake transporter (AceTr) (TC 2.A.96) family.</text>
</comment>
<dbReference type="EMBL" id="FUYN01000001">
    <property type="protein sequence ID" value="SKB30003.1"/>
    <property type="molecule type" value="Genomic_DNA"/>
</dbReference>
<sequence length="205" mass="22274">MQNNQIIENKVVTADPTALGQFGLAMVTLVAASQKLGLTEGTALVIPWAIFLGACAQLFASFKDAQKNNIFGTTVFGAYGFFWLGVAMTWMIQNGVFGEAMAAKADVRQLGVAFIGYFIFSMGATLVAAETNKHLFIVMCFIDLLFLGLFCSVLGIMEHEMHLLAAYSELIISLLAFYGAIAHLANNHFGRVFLPLGKPFGIFKK</sequence>
<name>A0A1T5A5S4_9FIRM</name>
<evidence type="ECO:0000256" key="6">
    <source>
        <dbReference type="SAM" id="Phobius"/>
    </source>
</evidence>
<dbReference type="RefSeq" id="WP_013362212.1">
    <property type="nucleotide sequence ID" value="NZ_CP154629.1"/>
</dbReference>
<feature type="transmembrane region" description="Helical" evidence="6">
    <location>
        <begin position="163"/>
        <end position="185"/>
    </location>
</feature>
<reference evidence="8" key="1">
    <citation type="submission" date="2017-02" db="EMBL/GenBank/DDBJ databases">
        <authorList>
            <person name="Varghese N."/>
            <person name="Submissions S."/>
        </authorList>
    </citation>
    <scope>NUCLEOTIDE SEQUENCE [LARGE SCALE GENOMIC DNA]</scope>
    <source>
        <strain evidence="8">ATCC 35199</strain>
    </source>
</reference>
<keyword evidence="3 6" id="KW-0812">Transmembrane</keyword>
<dbReference type="PANTHER" id="PTHR30178">
    <property type="entry name" value="INNER MEMBRANE PROTEIN YAAH"/>
    <property type="match status" value="1"/>
</dbReference>
<comment type="subcellular location">
    <subcellularLocation>
        <location evidence="1">Membrane</location>
        <topology evidence="1">Multi-pass membrane protein</topology>
    </subcellularLocation>
</comment>
<dbReference type="GO" id="GO:0016020">
    <property type="term" value="C:membrane"/>
    <property type="evidence" value="ECO:0007669"/>
    <property type="project" value="UniProtKB-SubCell"/>
</dbReference>
<evidence type="ECO:0000256" key="5">
    <source>
        <dbReference type="ARBA" id="ARBA00023136"/>
    </source>
</evidence>
<feature type="transmembrane region" description="Helical" evidence="6">
    <location>
        <begin position="136"/>
        <end position="157"/>
    </location>
</feature>
<dbReference type="PANTHER" id="PTHR30178:SF3">
    <property type="entry name" value="SUCCINATE-ACETATE_PROTON SYMPORTER SATP"/>
    <property type="match status" value="1"/>
</dbReference>
<evidence type="ECO:0000256" key="3">
    <source>
        <dbReference type="ARBA" id="ARBA00022692"/>
    </source>
</evidence>
<dbReference type="Proteomes" id="UP000243406">
    <property type="component" value="Unassembled WGS sequence"/>
</dbReference>
<dbReference type="InterPro" id="IPR047623">
    <property type="entry name" value="SatP"/>
</dbReference>
<gene>
    <name evidence="7" type="ORF">SAMN02745120_0771</name>
</gene>
<keyword evidence="8" id="KW-1185">Reference proteome</keyword>
<evidence type="ECO:0000256" key="2">
    <source>
        <dbReference type="ARBA" id="ARBA00005587"/>
    </source>
</evidence>
<dbReference type="NCBIfam" id="NF038013">
    <property type="entry name" value="AceTr_1"/>
    <property type="match status" value="1"/>
</dbReference>
<protein>
    <submittedName>
        <fullName evidence="7">Uncharacterized protein</fullName>
    </submittedName>
</protein>
<dbReference type="InterPro" id="IPR000791">
    <property type="entry name" value="Gpr1/Fun34/SatP-like"/>
</dbReference>
<evidence type="ECO:0000313" key="7">
    <source>
        <dbReference type="EMBL" id="SKB30003.1"/>
    </source>
</evidence>
<keyword evidence="4 6" id="KW-1133">Transmembrane helix</keyword>
<keyword evidence="5 6" id="KW-0472">Membrane</keyword>
<dbReference type="AlphaFoldDB" id="A0A1T5A5S4"/>
<evidence type="ECO:0000313" key="8">
    <source>
        <dbReference type="Proteomes" id="UP000243406"/>
    </source>
</evidence>